<protein>
    <submittedName>
        <fullName evidence="1">Uncharacterized protein</fullName>
    </submittedName>
</protein>
<gene>
    <name evidence="1" type="ORF">HPB47_025666</name>
</gene>
<comment type="caution">
    <text evidence="1">The sequence shown here is derived from an EMBL/GenBank/DDBJ whole genome shotgun (WGS) entry which is preliminary data.</text>
</comment>
<dbReference type="EMBL" id="JABSTQ010009645">
    <property type="protein sequence ID" value="KAG0427273.1"/>
    <property type="molecule type" value="Genomic_DNA"/>
</dbReference>
<dbReference type="Proteomes" id="UP000805193">
    <property type="component" value="Unassembled WGS sequence"/>
</dbReference>
<evidence type="ECO:0000313" key="2">
    <source>
        <dbReference type="Proteomes" id="UP000805193"/>
    </source>
</evidence>
<keyword evidence="2" id="KW-1185">Reference proteome</keyword>
<organism evidence="1 2">
    <name type="scientific">Ixodes persulcatus</name>
    <name type="common">Taiga tick</name>
    <dbReference type="NCBI Taxonomy" id="34615"/>
    <lineage>
        <taxon>Eukaryota</taxon>
        <taxon>Metazoa</taxon>
        <taxon>Ecdysozoa</taxon>
        <taxon>Arthropoda</taxon>
        <taxon>Chelicerata</taxon>
        <taxon>Arachnida</taxon>
        <taxon>Acari</taxon>
        <taxon>Parasitiformes</taxon>
        <taxon>Ixodida</taxon>
        <taxon>Ixodoidea</taxon>
        <taxon>Ixodidae</taxon>
        <taxon>Ixodinae</taxon>
        <taxon>Ixodes</taxon>
    </lineage>
</organism>
<evidence type="ECO:0000313" key="1">
    <source>
        <dbReference type="EMBL" id="KAG0427273.1"/>
    </source>
</evidence>
<reference evidence="1 2" key="1">
    <citation type="journal article" date="2020" name="Cell">
        <title>Large-Scale Comparative Analyses of Tick Genomes Elucidate Their Genetic Diversity and Vector Capacities.</title>
        <authorList>
            <consortium name="Tick Genome and Microbiome Consortium (TIGMIC)"/>
            <person name="Jia N."/>
            <person name="Wang J."/>
            <person name="Shi W."/>
            <person name="Du L."/>
            <person name="Sun Y."/>
            <person name="Zhan W."/>
            <person name="Jiang J.F."/>
            <person name="Wang Q."/>
            <person name="Zhang B."/>
            <person name="Ji P."/>
            <person name="Bell-Sakyi L."/>
            <person name="Cui X.M."/>
            <person name="Yuan T.T."/>
            <person name="Jiang B.G."/>
            <person name="Yang W.F."/>
            <person name="Lam T.T."/>
            <person name="Chang Q.C."/>
            <person name="Ding S.J."/>
            <person name="Wang X.J."/>
            <person name="Zhu J.G."/>
            <person name="Ruan X.D."/>
            <person name="Zhao L."/>
            <person name="Wei J.T."/>
            <person name="Ye R.Z."/>
            <person name="Que T.C."/>
            <person name="Du C.H."/>
            <person name="Zhou Y.H."/>
            <person name="Cheng J.X."/>
            <person name="Dai P.F."/>
            <person name="Guo W.B."/>
            <person name="Han X.H."/>
            <person name="Huang E.J."/>
            <person name="Li L.F."/>
            <person name="Wei W."/>
            <person name="Gao Y.C."/>
            <person name="Liu J.Z."/>
            <person name="Shao H.Z."/>
            <person name="Wang X."/>
            <person name="Wang C.C."/>
            <person name="Yang T.C."/>
            <person name="Huo Q.B."/>
            <person name="Li W."/>
            <person name="Chen H.Y."/>
            <person name="Chen S.E."/>
            <person name="Zhou L.G."/>
            <person name="Ni X.B."/>
            <person name="Tian J.H."/>
            <person name="Sheng Y."/>
            <person name="Liu T."/>
            <person name="Pan Y.S."/>
            <person name="Xia L.Y."/>
            <person name="Li J."/>
            <person name="Zhao F."/>
            <person name="Cao W.C."/>
        </authorList>
    </citation>
    <scope>NUCLEOTIDE SEQUENCE [LARGE SCALE GENOMIC DNA]</scope>
    <source>
        <strain evidence="1">Iper-2018</strain>
    </source>
</reference>
<name>A0AC60Q0V5_IXOPE</name>
<proteinExistence type="predicted"/>
<sequence>MQWFSVSFPPPQSRVPFLFSVSKGPSAPLFLSTKPAASHQSRRLPRLQSSKRPTGELLSSSSATVSAESLNSVGPQVATPSEPSVAHDLAEDPESSSEATQESTPTSVISKTSPRAESIAIELIVIIPGGSGHISP</sequence>
<accession>A0AC60Q0V5</accession>